<keyword evidence="1" id="KW-0812">Transmembrane</keyword>
<evidence type="ECO:0000313" key="2">
    <source>
        <dbReference type="EMBL" id="GMF11217.1"/>
    </source>
</evidence>
<gene>
    <name evidence="2" type="ORF">Plil01_000194600</name>
</gene>
<accession>A0A9W6WP52</accession>
<keyword evidence="1" id="KW-1133">Transmembrane helix</keyword>
<dbReference type="Gene3D" id="3.80.10.10">
    <property type="entry name" value="Ribonuclease Inhibitor"/>
    <property type="match status" value="2"/>
</dbReference>
<keyword evidence="3" id="KW-1185">Reference proteome</keyword>
<name>A0A9W6WP52_9STRA</name>
<dbReference type="EMBL" id="BSXW01000068">
    <property type="protein sequence ID" value="GMF11217.1"/>
    <property type="molecule type" value="Genomic_DNA"/>
</dbReference>
<evidence type="ECO:0000313" key="3">
    <source>
        <dbReference type="Proteomes" id="UP001165083"/>
    </source>
</evidence>
<keyword evidence="1" id="KW-0472">Membrane</keyword>
<reference evidence="2" key="1">
    <citation type="submission" date="2023-04" db="EMBL/GenBank/DDBJ databases">
        <title>Phytophthora lilii NBRC 32176.</title>
        <authorList>
            <person name="Ichikawa N."/>
            <person name="Sato H."/>
            <person name="Tonouchi N."/>
        </authorList>
    </citation>
    <scope>NUCLEOTIDE SEQUENCE</scope>
    <source>
        <strain evidence="2">NBRC 32176</strain>
    </source>
</reference>
<sequence>MSDRGASGCTPASIFKKLNAMPKFHLVFGGVKIKNELLVLIAQALTSNPSGSFQRVDQEVQELLAVIEVATPRWRPRVEICLDLFGSSLRLMDSANEMRTLLQAASKRNAIVPSSSRVLFRVRRLDLRDTTISERDLAPLAETLALPGLSVSKLDLGHVFNLKTSNRFMRSFCRVIALCFGLENVTENAATAISNLCLDYCTLSAFQVASLFSAIFEGSTRGVRELSLRGFEGNDQWLWLALGVFHPSSKSQLAVLDLSNCVLRFENIELMRNILESTDYTAYLKRKQSTQTDVQQPHHQWALLPVGTRLEIPREAKQHTKGRSGPALKLRSELWCKVVELGVAWVCIMVPAYGLLYVKKSKIVRMKTRFDPSDDVSTPQQACKLKTLIMNGIRTISQVLSVSEDGKLLGPVGAQPIDHVVAEWIGTIGNSLQKLHIRNNPLSSHTLAVVLQSCPLLAYLDVNGCELTDITPITIAFRRESSVLRALIADQNHFTAASQEDFFRVLGDAACAGARNLEILNLEDNPTSPENSILFTLFSSLLNNSTLRHLTLMMNEKHFRAEALRHTFNRYHHNKRLGYAKLPLQHRIALLSVPMASMLPIAVLEIVFDFARRSIYRQVQWR</sequence>
<dbReference type="OrthoDB" id="127115at2759"/>
<dbReference type="InterPro" id="IPR051279">
    <property type="entry name" value="PP1-Reg/Actin-Interact_Protein"/>
</dbReference>
<dbReference type="Proteomes" id="UP001165083">
    <property type="component" value="Unassembled WGS sequence"/>
</dbReference>
<protein>
    <submittedName>
        <fullName evidence="2">Unnamed protein product</fullName>
    </submittedName>
</protein>
<dbReference type="AlphaFoldDB" id="A0A9W6WP52"/>
<dbReference type="SUPFAM" id="SSF52047">
    <property type="entry name" value="RNI-like"/>
    <property type="match status" value="1"/>
</dbReference>
<dbReference type="PANTHER" id="PTHR24112">
    <property type="entry name" value="LEUCINE-RICH REPEAT, ISOFORM F-RELATED"/>
    <property type="match status" value="1"/>
</dbReference>
<organism evidence="2 3">
    <name type="scientific">Phytophthora lilii</name>
    <dbReference type="NCBI Taxonomy" id="2077276"/>
    <lineage>
        <taxon>Eukaryota</taxon>
        <taxon>Sar</taxon>
        <taxon>Stramenopiles</taxon>
        <taxon>Oomycota</taxon>
        <taxon>Peronosporomycetes</taxon>
        <taxon>Peronosporales</taxon>
        <taxon>Peronosporaceae</taxon>
        <taxon>Phytophthora</taxon>
    </lineage>
</organism>
<evidence type="ECO:0000256" key="1">
    <source>
        <dbReference type="SAM" id="Phobius"/>
    </source>
</evidence>
<comment type="caution">
    <text evidence="2">The sequence shown here is derived from an EMBL/GenBank/DDBJ whole genome shotgun (WGS) entry which is preliminary data.</text>
</comment>
<feature type="transmembrane region" description="Helical" evidence="1">
    <location>
        <begin position="588"/>
        <end position="608"/>
    </location>
</feature>
<dbReference type="InterPro" id="IPR032675">
    <property type="entry name" value="LRR_dom_sf"/>
</dbReference>
<proteinExistence type="predicted"/>